<comment type="caution">
    <text evidence="1">The sequence shown here is derived from an EMBL/GenBank/DDBJ whole genome shotgun (WGS) entry which is preliminary data.</text>
</comment>
<dbReference type="EMBL" id="CM046125">
    <property type="protein sequence ID" value="KAI8422948.1"/>
    <property type="molecule type" value="Genomic_DNA"/>
</dbReference>
<proteinExistence type="predicted"/>
<gene>
    <name evidence="1" type="ORF">MSG28_014051</name>
</gene>
<name>A0ACC0JFN4_CHOFU</name>
<accession>A0ACC0JFN4</accession>
<organism evidence="1 2">
    <name type="scientific">Choristoneura fumiferana</name>
    <name type="common">Spruce budworm moth</name>
    <name type="synonym">Archips fumiferana</name>
    <dbReference type="NCBI Taxonomy" id="7141"/>
    <lineage>
        <taxon>Eukaryota</taxon>
        <taxon>Metazoa</taxon>
        <taxon>Ecdysozoa</taxon>
        <taxon>Arthropoda</taxon>
        <taxon>Hexapoda</taxon>
        <taxon>Insecta</taxon>
        <taxon>Pterygota</taxon>
        <taxon>Neoptera</taxon>
        <taxon>Endopterygota</taxon>
        <taxon>Lepidoptera</taxon>
        <taxon>Glossata</taxon>
        <taxon>Ditrysia</taxon>
        <taxon>Tortricoidea</taxon>
        <taxon>Tortricidae</taxon>
        <taxon>Tortricinae</taxon>
        <taxon>Choristoneura</taxon>
    </lineage>
</organism>
<evidence type="ECO:0000313" key="2">
    <source>
        <dbReference type="Proteomes" id="UP001064048"/>
    </source>
</evidence>
<protein>
    <submittedName>
        <fullName evidence="1">Uncharacterized protein</fullName>
    </submittedName>
</protein>
<reference evidence="1 2" key="1">
    <citation type="journal article" date="2022" name="Genome Biol. Evol.">
        <title>The Spruce Budworm Genome: Reconstructing the Evolutionary History of Antifreeze Proteins.</title>
        <authorList>
            <person name="Beliveau C."/>
            <person name="Gagne P."/>
            <person name="Picq S."/>
            <person name="Vernygora O."/>
            <person name="Keeling C.I."/>
            <person name="Pinkney K."/>
            <person name="Doucet D."/>
            <person name="Wen F."/>
            <person name="Johnston J.S."/>
            <person name="Maaroufi H."/>
            <person name="Boyle B."/>
            <person name="Laroche J."/>
            <person name="Dewar K."/>
            <person name="Juretic N."/>
            <person name="Blackburn G."/>
            <person name="Nisole A."/>
            <person name="Brunet B."/>
            <person name="Brandao M."/>
            <person name="Lumley L."/>
            <person name="Duan J."/>
            <person name="Quan G."/>
            <person name="Lucarotti C.J."/>
            <person name="Roe A.D."/>
            <person name="Sperling F.A.H."/>
            <person name="Levesque R.C."/>
            <person name="Cusson M."/>
        </authorList>
    </citation>
    <scope>NUCLEOTIDE SEQUENCE [LARGE SCALE GENOMIC DNA]</scope>
    <source>
        <strain evidence="1">Glfc:IPQL:Cfum</strain>
    </source>
</reference>
<dbReference type="Proteomes" id="UP001064048">
    <property type="component" value="Chromosome 25"/>
</dbReference>
<sequence length="259" mass="30215">MDKNMELLLQKLDEKLDRQAEQITQSVTRNVMEGIDDKMNKLMEENKYLKNKMSELESKINLLESEKRKNNLVFFGVEEEGKSETELVDYIKETIEGTGVHINSQEINKVYRIGRKTENRNRPVVASFTTIWKKHLILKNKPNLPPNIYVKEDYSKETLEIRKQLQPQVEEEKKKGNIAYIKKDKLIVIKPKDNSREKRKRETSGSPGQSNQKKASTNNVLKNTTQPPSKNHRSEIIRPNILDYIEKTRSDPQPNSPKN</sequence>
<evidence type="ECO:0000313" key="1">
    <source>
        <dbReference type="EMBL" id="KAI8422948.1"/>
    </source>
</evidence>
<keyword evidence="2" id="KW-1185">Reference proteome</keyword>